<evidence type="ECO:0000256" key="3">
    <source>
        <dbReference type="ARBA" id="ARBA00018029"/>
    </source>
</evidence>
<evidence type="ECO:0000256" key="7">
    <source>
        <dbReference type="ARBA" id="ARBA00047647"/>
    </source>
</evidence>
<evidence type="ECO:0000259" key="13">
    <source>
        <dbReference type="Pfam" id="PF01979"/>
    </source>
</evidence>
<evidence type="ECO:0000256" key="9">
    <source>
        <dbReference type="PIRNR" id="PIRNR038994"/>
    </source>
</evidence>
<evidence type="ECO:0000256" key="10">
    <source>
        <dbReference type="PIRSR" id="PIRSR038994-1"/>
    </source>
</evidence>
<dbReference type="PIRSF" id="PIRSF038994">
    <property type="entry name" value="NagA"/>
    <property type="match status" value="1"/>
</dbReference>
<dbReference type="Pfam" id="PF01979">
    <property type="entry name" value="Amidohydro_1"/>
    <property type="match status" value="1"/>
</dbReference>
<proteinExistence type="inferred from homology"/>
<evidence type="ECO:0000256" key="11">
    <source>
        <dbReference type="PIRSR" id="PIRSR038994-2"/>
    </source>
</evidence>
<feature type="domain" description="Amidohydrolase-related" evidence="13">
    <location>
        <begin position="50"/>
        <end position="379"/>
    </location>
</feature>
<name>A0A8J2YAU8_9BACL</name>
<dbReference type="RefSeq" id="WP_229751937.1">
    <property type="nucleotide sequence ID" value="NZ_BMHQ01000007.1"/>
</dbReference>
<comment type="cofactor">
    <cofactor evidence="12">
        <name>a divalent metal cation</name>
        <dbReference type="ChEBI" id="CHEBI:60240"/>
    </cofactor>
    <text evidence="12">Binds 1 divalent metal cation per subunit.</text>
</comment>
<feature type="active site" description="Proton donor/acceptor" evidence="10">
    <location>
        <position position="273"/>
    </location>
</feature>
<evidence type="ECO:0000256" key="4">
    <source>
        <dbReference type="ARBA" id="ARBA00022723"/>
    </source>
</evidence>
<dbReference type="InterPro" id="IPR003764">
    <property type="entry name" value="GlcNAc_6-P_deAcase"/>
</dbReference>
<dbReference type="CDD" id="cd00854">
    <property type="entry name" value="NagA"/>
    <property type="match status" value="1"/>
</dbReference>
<evidence type="ECO:0000313" key="14">
    <source>
        <dbReference type="EMBL" id="GGE20054.1"/>
    </source>
</evidence>
<feature type="binding site" evidence="12">
    <location>
        <position position="215"/>
    </location>
    <ligand>
        <name>Zn(2+)</name>
        <dbReference type="ChEBI" id="CHEBI:29105"/>
    </ligand>
</feature>
<dbReference type="PANTHER" id="PTHR11113:SF14">
    <property type="entry name" value="N-ACETYLGLUCOSAMINE-6-PHOSPHATE DEACETYLASE"/>
    <property type="match status" value="1"/>
</dbReference>
<comment type="similarity">
    <text evidence="1 9">Belongs to the metallo-dependent hydrolases superfamily. NagA family.</text>
</comment>
<feature type="binding site" evidence="11">
    <location>
        <position position="139"/>
    </location>
    <ligand>
        <name>substrate</name>
    </ligand>
</feature>
<evidence type="ECO:0000256" key="2">
    <source>
        <dbReference type="ARBA" id="ARBA00011899"/>
    </source>
</evidence>
<dbReference type="FunFam" id="3.20.20.140:FF:000004">
    <property type="entry name" value="N-acetylglucosamine-6-phosphate deacetylase"/>
    <property type="match status" value="1"/>
</dbReference>
<dbReference type="NCBIfam" id="TIGR00221">
    <property type="entry name" value="nagA"/>
    <property type="match status" value="1"/>
</dbReference>
<dbReference type="GO" id="GO:0008448">
    <property type="term" value="F:N-acetylglucosamine-6-phosphate deacetylase activity"/>
    <property type="evidence" value="ECO:0007669"/>
    <property type="project" value="UniProtKB-EC"/>
</dbReference>
<dbReference type="GO" id="GO:0006046">
    <property type="term" value="P:N-acetylglucosamine catabolic process"/>
    <property type="evidence" value="ECO:0007669"/>
    <property type="project" value="TreeGrafter"/>
</dbReference>
<accession>A0A8J2YAU8</accession>
<keyword evidence="15" id="KW-1185">Reference proteome</keyword>
<dbReference type="InterPro" id="IPR011059">
    <property type="entry name" value="Metal-dep_hydrolase_composite"/>
</dbReference>
<reference evidence="14" key="1">
    <citation type="journal article" date="2014" name="Int. J. Syst. Evol. Microbiol.">
        <title>Complete genome sequence of Corynebacterium casei LMG S-19264T (=DSM 44701T), isolated from a smear-ripened cheese.</title>
        <authorList>
            <consortium name="US DOE Joint Genome Institute (JGI-PGF)"/>
            <person name="Walter F."/>
            <person name="Albersmeier A."/>
            <person name="Kalinowski J."/>
            <person name="Ruckert C."/>
        </authorList>
    </citation>
    <scope>NUCLEOTIDE SEQUENCE</scope>
    <source>
        <strain evidence="14">CGMCC 1.15179</strain>
    </source>
</reference>
<feature type="binding site" evidence="12">
    <location>
        <position position="128"/>
    </location>
    <ligand>
        <name>Zn(2+)</name>
        <dbReference type="ChEBI" id="CHEBI:29105"/>
    </ligand>
</feature>
<comment type="caution">
    <text evidence="14">The sequence shown here is derived from an EMBL/GenBank/DDBJ whole genome shotgun (WGS) entry which is preliminary data.</text>
</comment>
<dbReference type="EC" id="3.5.1.25" evidence="2"/>
<dbReference type="Proteomes" id="UP000625210">
    <property type="component" value="Unassembled WGS sequence"/>
</dbReference>
<dbReference type="Gene3D" id="2.30.40.10">
    <property type="entry name" value="Urease, subunit C, domain 1"/>
    <property type="match status" value="1"/>
</dbReference>
<feature type="binding site" evidence="11">
    <location>
        <begin position="218"/>
        <end position="219"/>
    </location>
    <ligand>
        <name>substrate</name>
    </ligand>
</feature>
<dbReference type="GO" id="GO:0046872">
    <property type="term" value="F:metal ion binding"/>
    <property type="evidence" value="ECO:0007669"/>
    <property type="project" value="UniProtKB-KW"/>
</dbReference>
<evidence type="ECO:0000256" key="1">
    <source>
        <dbReference type="ARBA" id="ARBA00010716"/>
    </source>
</evidence>
<dbReference type="InterPro" id="IPR032466">
    <property type="entry name" value="Metal_Hydrolase"/>
</dbReference>
<feature type="binding site" evidence="11">
    <location>
        <begin position="306"/>
        <end position="308"/>
    </location>
    <ligand>
        <name>substrate</name>
    </ligand>
</feature>
<organism evidence="14 15">
    <name type="scientific">Marinithermofilum abyssi</name>
    <dbReference type="NCBI Taxonomy" id="1571185"/>
    <lineage>
        <taxon>Bacteria</taxon>
        <taxon>Bacillati</taxon>
        <taxon>Bacillota</taxon>
        <taxon>Bacilli</taxon>
        <taxon>Bacillales</taxon>
        <taxon>Thermoactinomycetaceae</taxon>
        <taxon>Marinithermofilum</taxon>
    </lineage>
</organism>
<keyword evidence="4 12" id="KW-0479">Metal-binding</keyword>
<feature type="binding site" evidence="11">
    <location>
        <position position="250"/>
    </location>
    <ligand>
        <name>substrate</name>
    </ligand>
</feature>
<evidence type="ECO:0000313" key="15">
    <source>
        <dbReference type="Proteomes" id="UP000625210"/>
    </source>
</evidence>
<dbReference type="EMBL" id="BMHQ01000007">
    <property type="protein sequence ID" value="GGE20054.1"/>
    <property type="molecule type" value="Genomic_DNA"/>
</dbReference>
<evidence type="ECO:0000256" key="6">
    <source>
        <dbReference type="ARBA" id="ARBA00023277"/>
    </source>
</evidence>
<gene>
    <name evidence="14" type="ORF">GCM10011571_22500</name>
</gene>
<dbReference type="SUPFAM" id="SSF51338">
    <property type="entry name" value="Composite domain of metallo-dependent hydrolases"/>
    <property type="match status" value="1"/>
</dbReference>
<comment type="catalytic activity">
    <reaction evidence="7">
        <text>N-acetyl-D-glucosamine 6-phosphate + H2O = D-glucosamine 6-phosphate + acetate</text>
        <dbReference type="Rhea" id="RHEA:22936"/>
        <dbReference type="ChEBI" id="CHEBI:15377"/>
        <dbReference type="ChEBI" id="CHEBI:30089"/>
        <dbReference type="ChEBI" id="CHEBI:57513"/>
        <dbReference type="ChEBI" id="CHEBI:58725"/>
        <dbReference type="EC" id="3.5.1.25"/>
    </reaction>
</comment>
<dbReference type="InterPro" id="IPR006680">
    <property type="entry name" value="Amidohydro-rel"/>
</dbReference>
<evidence type="ECO:0000256" key="12">
    <source>
        <dbReference type="PIRSR" id="PIRSR038994-3"/>
    </source>
</evidence>
<dbReference type="AlphaFoldDB" id="A0A8J2YAU8"/>
<dbReference type="PANTHER" id="PTHR11113">
    <property type="entry name" value="N-ACETYLGLUCOSAMINE-6-PHOSPHATE DEACETYLASE"/>
    <property type="match status" value="1"/>
</dbReference>
<keyword evidence="5 9" id="KW-0378">Hydrolase</keyword>
<dbReference type="Gene3D" id="3.20.20.140">
    <property type="entry name" value="Metal-dependent hydrolases"/>
    <property type="match status" value="1"/>
</dbReference>
<dbReference type="SUPFAM" id="SSF51556">
    <property type="entry name" value="Metallo-dependent hydrolases"/>
    <property type="match status" value="1"/>
</dbReference>
<keyword evidence="6 9" id="KW-0119">Carbohydrate metabolism</keyword>
<comment type="pathway">
    <text evidence="8">Amino-sugar metabolism; N-acetylneuraminate degradation; D-fructose 6-phosphate from N-acetylneuraminate: step 4/5.</text>
</comment>
<protein>
    <recommendedName>
        <fullName evidence="3">N-acetylglucosamine-6-phosphate deacetylase</fullName>
        <ecNumber evidence="2">3.5.1.25</ecNumber>
    </recommendedName>
</protein>
<feature type="binding site" evidence="11">
    <location>
        <position position="226"/>
    </location>
    <ligand>
        <name>substrate</name>
    </ligand>
</feature>
<reference evidence="14" key="2">
    <citation type="submission" date="2020-09" db="EMBL/GenBank/DDBJ databases">
        <authorList>
            <person name="Sun Q."/>
            <person name="Zhou Y."/>
        </authorList>
    </citation>
    <scope>NUCLEOTIDE SEQUENCE</scope>
    <source>
        <strain evidence="14">CGMCC 1.15179</strain>
    </source>
</reference>
<evidence type="ECO:0000256" key="8">
    <source>
        <dbReference type="ARBA" id="ARBA00060590"/>
    </source>
</evidence>
<feature type="binding site" evidence="12">
    <location>
        <position position="194"/>
    </location>
    <ligand>
        <name>Zn(2+)</name>
        <dbReference type="ChEBI" id="CHEBI:29105"/>
    </ligand>
</feature>
<sequence>MTAERVGFRGRVILPDGVMEDGLVLVQDERIEYVGPPVDDDRKMVQTDGFIWPGLIDVHIHGAGGADVMDGTPAALQTISQSLVHYGVTGFLATTLTMDKPSLEQAVTNVVQMRDRLQGAQVLGIHMEGPWICPKFRGAQNPRYIRDPHPEDADWAIEVCQGLLRLVTLAPERPRALEFIGKMVGWGVTVSVGHTDAAFEEVQRAVDIGASHVTHCFNGMTGLHHRRPGAAGAALLDDRLTVECICDGLHVHPAVAKLLAKIKGKDRLILISDGMRAIGQPEGRYELGGLPVEVKNGQATLEDGSLAGSLLTLDEAVRNMAQFADIPLWEAVRMASLAPAKRLGLEEEIGSLEAGKKADLVVTDEACRVKQVWIEGKPVWEQG</sequence>
<evidence type="ECO:0000256" key="5">
    <source>
        <dbReference type="ARBA" id="ARBA00022801"/>
    </source>
</evidence>